<dbReference type="EMBL" id="JAZHXI010000006">
    <property type="protein sequence ID" value="KAL2070456.1"/>
    <property type="molecule type" value="Genomic_DNA"/>
</dbReference>
<evidence type="ECO:0000313" key="2">
    <source>
        <dbReference type="Proteomes" id="UP001595075"/>
    </source>
</evidence>
<name>A0ABR4CMM4_9HELO</name>
<gene>
    <name evidence="1" type="ORF">VTL71DRAFT_13482</name>
</gene>
<keyword evidence="2" id="KW-1185">Reference proteome</keyword>
<organism evidence="1 2">
    <name type="scientific">Oculimacula yallundae</name>
    <dbReference type="NCBI Taxonomy" id="86028"/>
    <lineage>
        <taxon>Eukaryota</taxon>
        <taxon>Fungi</taxon>
        <taxon>Dikarya</taxon>
        <taxon>Ascomycota</taxon>
        <taxon>Pezizomycotina</taxon>
        <taxon>Leotiomycetes</taxon>
        <taxon>Helotiales</taxon>
        <taxon>Ploettnerulaceae</taxon>
        <taxon>Oculimacula</taxon>
    </lineage>
</organism>
<dbReference type="Proteomes" id="UP001595075">
    <property type="component" value="Unassembled WGS sequence"/>
</dbReference>
<proteinExistence type="predicted"/>
<protein>
    <submittedName>
        <fullName evidence="1">Uncharacterized protein</fullName>
    </submittedName>
</protein>
<sequence length="72" mass="8065">MIDPNIPIATLVETLQVKEKDFYGIFRVYDLCDPNNLRHLLCAGCFPSSISSSQDLEGILEVTEAVARKPRL</sequence>
<comment type="caution">
    <text evidence="1">The sequence shown here is derived from an EMBL/GenBank/DDBJ whole genome shotgun (WGS) entry which is preliminary data.</text>
</comment>
<reference evidence="1 2" key="1">
    <citation type="journal article" date="2024" name="Commun. Biol.">
        <title>Comparative genomic analysis of thermophilic fungi reveals convergent evolutionary adaptations and gene losses.</title>
        <authorList>
            <person name="Steindorff A.S."/>
            <person name="Aguilar-Pontes M.V."/>
            <person name="Robinson A.J."/>
            <person name="Andreopoulos B."/>
            <person name="LaButti K."/>
            <person name="Kuo A."/>
            <person name="Mondo S."/>
            <person name="Riley R."/>
            <person name="Otillar R."/>
            <person name="Haridas S."/>
            <person name="Lipzen A."/>
            <person name="Grimwood J."/>
            <person name="Schmutz J."/>
            <person name="Clum A."/>
            <person name="Reid I.D."/>
            <person name="Moisan M.C."/>
            <person name="Butler G."/>
            <person name="Nguyen T.T.M."/>
            <person name="Dewar K."/>
            <person name="Conant G."/>
            <person name="Drula E."/>
            <person name="Henrissat B."/>
            <person name="Hansel C."/>
            <person name="Singer S."/>
            <person name="Hutchinson M.I."/>
            <person name="de Vries R.P."/>
            <person name="Natvig D.O."/>
            <person name="Powell A.J."/>
            <person name="Tsang A."/>
            <person name="Grigoriev I.V."/>
        </authorList>
    </citation>
    <scope>NUCLEOTIDE SEQUENCE [LARGE SCALE GENOMIC DNA]</scope>
    <source>
        <strain evidence="1 2">CBS 494.80</strain>
    </source>
</reference>
<evidence type="ECO:0000313" key="1">
    <source>
        <dbReference type="EMBL" id="KAL2070456.1"/>
    </source>
</evidence>
<accession>A0ABR4CMM4</accession>